<feature type="region of interest" description="Disordered" evidence="1">
    <location>
        <begin position="1"/>
        <end position="21"/>
    </location>
</feature>
<dbReference type="OrthoDB" id="3102850at2759"/>
<evidence type="ECO:0000256" key="1">
    <source>
        <dbReference type="SAM" id="MobiDB-lite"/>
    </source>
</evidence>
<gene>
    <name evidence="2" type="ORF">AGABI1DRAFT_92462</name>
</gene>
<dbReference type="HOGENOM" id="CLU_079385_0_0_1"/>
<dbReference type="AlphaFoldDB" id="K5WU19"/>
<dbReference type="EMBL" id="JH971391">
    <property type="protein sequence ID" value="EKM78936.1"/>
    <property type="molecule type" value="Genomic_DNA"/>
</dbReference>
<evidence type="ECO:0000313" key="2">
    <source>
        <dbReference type="EMBL" id="EKM78936.1"/>
    </source>
</evidence>
<dbReference type="InParanoid" id="K5WU19"/>
<protein>
    <submittedName>
        <fullName evidence="2">Uncharacterized protein</fullName>
    </submittedName>
</protein>
<dbReference type="KEGG" id="abp:AGABI1DRAFT92462"/>
<dbReference type="GeneID" id="18832452"/>
<reference evidence="3" key="1">
    <citation type="journal article" date="2012" name="Proc. Natl. Acad. Sci. U.S.A.">
        <title>Genome sequence of the button mushroom Agaricus bisporus reveals mechanisms governing adaptation to a humic-rich ecological niche.</title>
        <authorList>
            <person name="Morin E."/>
            <person name="Kohler A."/>
            <person name="Baker A.R."/>
            <person name="Foulongne-Oriol M."/>
            <person name="Lombard V."/>
            <person name="Nagy L.G."/>
            <person name="Ohm R.A."/>
            <person name="Patyshakuliyeva A."/>
            <person name="Brun A."/>
            <person name="Aerts A.L."/>
            <person name="Bailey A.M."/>
            <person name="Billette C."/>
            <person name="Coutinho P.M."/>
            <person name="Deakin G."/>
            <person name="Doddapaneni H."/>
            <person name="Floudas D."/>
            <person name="Grimwood J."/>
            <person name="Hilden K."/>
            <person name="Kuees U."/>
            <person name="LaButti K.M."/>
            <person name="Lapidus A."/>
            <person name="Lindquist E.A."/>
            <person name="Lucas S.M."/>
            <person name="Murat C."/>
            <person name="Riley R.W."/>
            <person name="Salamov A.A."/>
            <person name="Schmutz J."/>
            <person name="Subramanian V."/>
            <person name="Woesten H.A.B."/>
            <person name="Xu J."/>
            <person name="Eastwood D.C."/>
            <person name="Foster G.D."/>
            <person name="Sonnenberg A.S."/>
            <person name="Cullen D."/>
            <person name="de Vries R.P."/>
            <person name="Lundell T."/>
            <person name="Hibbett D.S."/>
            <person name="Henrissat B."/>
            <person name="Burton K.S."/>
            <person name="Kerrigan R.W."/>
            <person name="Challen M.P."/>
            <person name="Grigoriev I.V."/>
            <person name="Martin F."/>
        </authorList>
    </citation>
    <scope>NUCLEOTIDE SEQUENCE [LARGE SCALE GENOMIC DNA]</scope>
    <source>
        <strain evidence="3">JB137-S8 / ATCC MYA-4627 / FGSC 10392</strain>
    </source>
</reference>
<sequence length="341" mass="37844">MSFNRATNEQSHSHRGFNTSNQRVVEWVAQQARISLPQTPTEMGSNRAPSTAVYSQAQHQATTRQTTPTDRGLADIRTTVGEDFPIQQSGIHGSINEQSARGTPRAPSMRTISLPPEVDELEEIALMSLIGNAARPIQGLNQHSIAESQSWEYPPAPMMRTIALPPVADAPPTPTGNSPSQTLQCQPDRERWQLNSALRYDDFTRPVVKPVLSDMLPYPGHRWGAWHEDESYERQLSVQFEYNMAPATDPPSNRMTLTRPFGGNLVVNPDRGNQFVSVGGVQSTVVAWMRWEQPHVQGEGLLLTGGTTATGRDGTTRMVEVWIWRGLTKANGESNVWEINL</sequence>
<proteinExistence type="predicted"/>
<accession>K5WU19</accession>
<organism evidence="2 3">
    <name type="scientific">Agaricus bisporus var. burnettii (strain JB137-S8 / ATCC MYA-4627 / FGSC 10392)</name>
    <name type="common">White button mushroom</name>
    <dbReference type="NCBI Taxonomy" id="597362"/>
    <lineage>
        <taxon>Eukaryota</taxon>
        <taxon>Fungi</taxon>
        <taxon>Dikarya</taxon>
        <taxon>Basidiomycota</taxon>
        <taxon>Agaricomycotina</taxon>
        <taxon>Agaricomycetes</taxon>
        <taxon>Agaricomycetidae</taxon>
        <taxon>Agaricales</taxon>
        <taxon>Agaricineae</taxon>
        <taxon>Agaricaceae</taxon>
        <taxon>Agaricus</taxon>
    </lineage>
</organism>
<dbReference type="Proteomes" id="UP000008493">
    <property type="component" value="Unassembled WGS sequence"/>
</dbReference>
<evidence type="ECO:0000313" key="3">
    <source>
        <dbReference type="Proteomes" id="UP000008493"/>
    </source>
</evidence>
<dbReference type="RefSeq" id="XP_007330703.1">
    <property type="nucleotide sequence ID" value="XM_007330641.1"/>
</dbReference>
<name>K5WU19_AGABU</name>
<keyword evidence="3" id="KW-1185">Reference proteome</keyword>